<dbReference type="GO" id="GO:0016787">
    <property type="term" value="F:hydrolase activity"/>
    <property type="evidence" value="ECO:0007669"/>
    <property type="project" value="UniProtKB-KW"/>
</dbReference>
<protein>
    <submittedName>
        <fullName evidence="4">Glycoside hydrolase family 2 protein</fullName>
    </submittedName>
</protein>
<gene>
    <name evidence="4" type="ORF">EVA_11424</name>
</gene>
<dbReference type="EMBL" id="AMCI01003359">
    <property type="protein sequence ID" value="EJX00468.1"/>
    <property type="molecule type" value="Genomic_DNA"/>
</dbReference>
<evidence type="ECO:0000256" key="2">
    <source>
        <dbReference type="ARBA" id="ARBA00022801"/>
    </source>
</evidence>
<accession>J9GF79</accession>
<feature type="compositionally biased region" description="Low complexity" evidence="3">
    <location>
        <begin position="140"/>
        <end position="149"/>
    </location>
</feature>
<keyword evidence="2 4" id="KW-0378">Hydrolase</keyword>
<organism evidence="4">
    <name type="scientific">gut metagenome</name>
    <dbReference type="NCBI Taxonomy" id="749906"/>
    <lineage>
        <taxon>unclassified sequences</taxon>
        <taxon>metagenomes</taxon>
        <taxon>organismal metagenomes</taxon>
    </lineage>
</organism>
<dbReference type="NCBIfam" id="NF045579">
    <property type="entry name" value="rhamnoside_JR"/>
    <property type="match status" value="1"/>
</dbReference>
<sequence length="759" mass="80943">MKKRIQQHPRWKVRPGGWGLVLLLVLWAPAHALQSRVAGPDNPVCNRVAEPVYTLCNRVADSAVMENQCASTRRSEKAVPSAPWVYWGCQDSTMTAEGLSNRLRTLWRLGVGGLCLPAPSVEVPSRVPGSSSAAGLSTYPVASRRTSSSPSVVGGVFGADSEASQRALTHGLREAARLGLSCAIRLPMGTPMPQVMWSDTLLTGDVSLRNYRLSLPPDAGADYRDIAVYAIPQSEASVYVHPDSCLQLPLYQGKLTARLPEGVWRILRMGYGHPKEGSVGEGEAASSLLQRTGAGPAWDRFDDRVVRQQFAEWWKTCLQQMEAPVVAQVLKRLYVDSLSVVNAQGMAVGLLPSGAQMVGSPSAGAQFPVQPSSGVQISTRPSFGLQVAWSEAFPQAFAQRRGYDLLRYLPVLAGVPLETKARSRQVGKDIAQAMVELEQEVFYPALQACAHALKVDLVVLNGEKLPAGCLPSYAGGDFILLPEEAAAVGSKICSNDSLTVSSGALLVSSDSLSISSGALSASSDSLTASSGALSVASDSLTASSGTLSAASGSSGMGAKADQGQEVAERLPLRIKEWTLQFPGLRRSVVRSSLGDWREDDDAAIRRFTGAAVYRALFLWRPAEKLEGRIVLRLGRVAQVAQVRVNSLVCGPTLWSEPYEVDVTDALSSGPNTIEVEVMALVRPLPLVEPTDSITSAQPASSLSEGNLPSSDRLSSALPVYDSLGKIVVDPASAPAGWLGPCEFWHYSIKKSAKSLQNSK</sequence>
<dbReference type="PANTHER" id="PTHR43817:SF1">
    <property type="entry name" value="HYDROLASE, FAMILY 43, PUTATIVE (AFU_ORTHOLOGUE AFUA_3G01660)-RELATED"/>
    <property type="match status" value="1"/>
</dbReference>
<dbReference type="InterPro" id="IPR008979">
    <property type="entry name" value="Galactose-bd-like_sf"/>
</dbReference>
<keyword evidence="1" id="KW-0732">Signal</keyword>
<comment type="caution">
    <text evidence="4">The sequence shown here is derived from an EMBL/GenBank/DDBJ whole genome shotgun (WGS) entry which is preliminary data.</text>
</comment>
<evidence type="ECO:0000256" key="1">
    <source>
        <dbReference type="ARBA" id="ARBA00022729"/>
    </source>
</evidence>
<dbReference type="Gene3D" id="2.60.120.260">
    <property type="entry name" value="Galactose-binding domain-like"/>
    <property type="match status" value="1"/>
</dbReference>
<feature type="region of interest" description="Disordered" evidence="3">
    <location>
        <begin position="126"/>
        <end position="149"/>
    </location>
</feature>
<name>J9GF79_9ZZZZ</name>
<dbReference type="Pfam" id="PF17132">
    <property type="entry name" value="Glyco_hydro_106"/>
    <property type="match status" value="1"/>
</dbReference>
<proteinExistence type="predicted"/>
<evidence type="ECO:0000313" key="4">
    <source>
        <dbReference type="EMBL" id="EJX00468.1"/>
    </source>
</evidence>
<dbReference type="SUPFAM" id="SSF49785">
    <property type="entry name" value="Galactose-binding domain-like"/>
    <property type="match status" value="1"/>
</dbReference>
<reference evidence="4" key="1">
    <citation type="journal article" date="2012" name="PLoS ONE">
        <title>Gene sets for utilization of primary and secondary nutrition supplies in the distal gut of endangered iberian lynx.</title>
        <authorList>
            <person name="Alcaide M."/>
            <person name="Messina E."/>
            <person name="Richter M."/>
            <person name="Bargiela R."/>
            <person name="Peplies J."/>
            <person name="Huws S.A."/>
            <person name="Newbold C.J."/>
            <person name="Golyshin P.N."/>
            <person name="Simon M.A."/>
            <person name="Lopez G."/>
            <person name="Yakimov M.M."/>
            <person name="Ferrer M."/>
        </authorList>
    </citation>
    <scope>NUCLEOTIDE SEQUENCE</scope>
</reference>
<evidence type="ECO:0000256" key="3">
    <source>
        <dbReference type="SAM" id="MobiDB-lite"/>
    </source>
</evidence>
<dbReference type="AlphaFoldDB" id="J9GF79"/>
<dbReference type="PANTHER" id="PTHR43817">
    <property type="entry name" value="GLYCOSYL HYDROLASE"/>
    <property type="match status" value="1"/>
</dbReference>